<feature type="transmembrane region" description="Helical" evidence="7">
    <location>
        <begin position="390"/>
        <end position="409"/>
    </location>
</feature>
<keyword evidence="4 7" id="KW-0812">Transmembrane</keyword>
<gene>
    <name evidence="8" type="ORF">CUS89_14205</name>
</gene>
<proteinExistence type="inferred from homology"/>
<feature type="transmembrane region" description="Helical" evidence="7">
    <location>
        <begin position="421"/>
        <end position="439"/>
    </location>
</feature>
<dbReference type="Pfam" id="PF13440">
    <property type="entry name" value="Polysacc_synt_3"/>
    <property type="match status" value="1"/>
</dbReference>
<feature type="transmembrane region" description="Helical" evidence="7">
    <location>
        <begin position="445"/>
        <end position="466"/>
    </location>
</feature>
<feature type="transmembrane region" description="Helical" evidence="7">
    <location>
        <begin position="259"/>
        <end position="277"/>
    </location>
</feature>
<evidence type="ECO:0000313" key="8">
    <source>
        <dbReference type="EMBL" id="PQF21039.1"/>
    </source>
</evidence>
<evidence type="ECO:0000256" key="4">
    <source>
        <dbReference type="ARBA" id="ARBA00022692"/>
    </source>
</evidence>
<evidence type="ECO:0000256" key="6">
    <source>
        <dbReference type="ARBA" id="ARBA00023136"/>
    </source>
</evidence>
<dbReference type="GO" id="GO:0005886">
    <property type="term" value="C:plasma membrane"/>
    <property type="evidence" value="ECO:0007669"/>
    <property type="project" value="UniProtKB-SubCell"/>
</dbReference>
<accession>A0A2S7RP57</accession>
<keyword evidence="6 7" id="KW-0472">Membrane</keyword>
<organism evidence="8 9">
    <name type="scientific">Enterococcus mundtii</name>
    <dbReference type="NCBI Taxonomy" id="53346"/>
    <lineage>
        <taxon>Bacteria</taxon>
        <taxon>Bacillati</taxon>
        <taxon>Bacillota</taxon>
        <taxon>Bacilli</taxon>
        <taxon>Lactobacillales</taxon>
        <taxon>Enterococcaceae</taxon>
        <taxon>Enterococcus</taxon>
    </lineage>
</organism>
<feature type="transmembrane region" description="Helical" evidence="7">
    <location>
        <begin position="80"/>
        <end position="105"/>
    </location>
</feature>
<dbReference type="AlphaFoldDB" id="A0A2S7RP57"/>
<evidence type="ECO:0000256" key="3">
    <source>
        <dbReference type="ARBA" id="ARBA00022475"/>
    </source>
</evidence>
<feature type="transmembrane region" description="Helical" evidence="7">
    <location>
        <begin position="111"/>
        <end position="130"/>
    </location>
</feature>
<evidence type="ECO:0000313" key="9">
    <source>
        <dbReference type="Proteomes" id="UP000237934"/>
    </source>
</evidence>
<comment type="caution">
    <text evidence="8">The sequence shown here is derived from an EMBL/GenBank/DDBJ whole genome shotgun (WGS) entry which is preliminary data.</text>
</comment>
<dbReference type="PANTHER" id="PTHR30250:SF10">
    <property type="entry name" value="LIPOPOLYSACCHARIDE BIOSYNTHESIS PROTEIN WZXC"/>
    <property type="match status" value="1"/>
</dbReference>
<keyword evidence="3" id="KW-1003">Cell membrane</keyword>
<feature type="transmembrane region" description="Helical" evidence="7">
    <location>
        <begin position="176"/>
        <end position="199"/>
    </location>
</feature>
<comment type="subcellular location">
    <subcellularLocation>
        <location evidence="1">Cell membrane</location>
        <topology evidence="1">Multi-pass membrane protein</topology>
    </subcellularLocation>
</comment>
<dbReference type="PANTHER" id="PTHR30250">
    <property type="entry name" value="PST FAMILY PREDICTED COLANIC ACID TRANSPORTER"/>
    <property type="match status" value="1"/>
</dbReference>
<comment type="similarity">
    <text evidence="2">Belongs to the polysaccharide synthase family.</text>
</comment>
<sequence>MRNKIQEDIAQSLKWSSLAEIVAKIITPISNMILARLLTPEAFGVVATVTMIISFADMFSDSGFQKFLVQHEFDNERHKLLSTNVAFTINLIVSVLLWFLIAIFNGQIAELVGSSGLGIVIVIAGISLPITSFSSIQSAIFRRNFDYKTLYYARIVSAFIPLVITVPLAFAGLSYWSLVIGSIIGNLATAIILTSLSKWKPKIRFYKKEFFEMIGFSSWSLLESLGTWLTSYVGTFIVGSILNGYYLGIYKTTMTTVNGIFAIVTSATTTVLFSTLSRLQNNKEEYDRTYLDFINIVSIFIIPLGVGIYIYKEMVTTILLGSQWEMAVPFVGIYGLMSSFTLVFGQYASEYYRGLGKPKANVLMTILHLVVLIPVLIICSKRGFLELAYGRSFVKIEQIIVFWIILWFGFKFNPFKILKQVWKACASALIMGIIGKVLLVFCTNLITQLFSTFLCVIMYFVIYNWLFKGKSDIKKMINMFTGKVK</sequence>
<evidence type="ECO:0000256" key="7">
    <source>
        <dbReference type="SAM" id="Phobius"/>
    </source>
</evidence>
<evidence type="ECO:0000256" key="2">
    <source>
        <dbReference type="ARBA" id="ARBA00007430"/>
    </source>
</evidence>
<protein>
    <submittedName>
        <fullName evidence="8">Lipopolysaccharide biosynthesis protein</fullName>
    </submittedName>
</protein>
<feature type="transmembrane region" description="Helical" evidence="7">
    <location>
        <begin position="220"/>
        <end position="247"/>
    </location>
</feature>
<reference evidence="8 9" key="1">
    <citation type="journal article" date="2018" name="Pathog. Dis.">
        <title>Whole-genome sequencing based characterization of antimicrobial resistance in Enterococcus.</title>
        <authorList>
            <person name="Tyson G."/>
        </authorList>
    </citation>
    <scope>NUCLEOTIDE SEQUENCE [LARGE SCALE GENOMIC DNA]</scope>
    <source>
        <strain evidence="8 9">CVM N55263</strain>
    </source>
</reference>
<feature type="transmembrane region" description="Helical" evidence="7">
    <location>
        <begin position="331"/>
        <end position="348"/>
    </location>
</feature>
<keyword evidence="5 7" id="KW-1133">Transmembrane helix</keyword>
<evidence type="ECO:0000256" key="5">
    <source>
        <dbReference type="ARBA" id="ARBA00022989"/>
    </source>
</evidence>
<feature type="transmembrane region" description="Helical" evidence="7">
    <location>
        <begin position="360"/>
        <end position="378"/>
    </location>
</feature>
<evidence type="ECO:0000256" key="1">
    <source>
        <dbReference type="ARBA" id="ARBA00004651"/>
    </source>
</evidence>
<dbReference type="EMBL" id="PUAP01000048">
    <property type="protein sequence ID" value="PQF21039.1"/>
    <property type="molecule type" value="Genomic_DNA"/>
</dbReference>
<feature type="transmembrane region" description="Helical" evidence="7">
    <location>
        <begin position="151"/>
        <end position="170"/>
    </location>
</feature>
<name>A0A2S7RP57_ENTMU</name>
<dbReference type="CDD" id="cd13127">
    <property type="entry name" value="MATE_tuaB_like"/>
    <property type="match status" value="1"/>
</dbReference>
<dbReference type="InterPro" id="IPR050833">
    <property type="entry name" value="Poly_Biosynth_Transport"/>
</dbReference>
<dbReference type="RefSeq" id="WP_104872606.1">
    <property type="nucleotide sequence ID" value="NZ_PUAP01000048.1"/>
</dbReference>
<feature type="transmembrane region" description="Helical" evidence="7">
    <location>
        <begin position="289"/>
        <end position="311"/>
    </location>
</feature>
<dbReference type="Proteomes" id="UP000237934">
    <property type="component" value="Unassembled WGS sequence"/>
</dbReference>